<dbReference type="PANTHER" id="PTHR10545">
    <property type="entry name" value="DIAMINE N-ACETYLTRANSFERASE"/>
    <property type="match status" value="1"/>
</dbReference>
<reference evidence="4 5" key="1">
    <citation type="submission" date="2018-03" db="EMBL/GenBank/DDBJ databases">
        <title>Genomic Encyclopedia of Archaeal and Bacterial Type Strains, Phase II (KMG-II): from individual species to whole genera.</title>
        <authorList>
            <person name="Goeker M."/>
        </authorList>
    </citation>
    <scope>NUCLEOTIDE SEQUENCE [LARGE SCALE GENOMIC DNA]</scope>
    <source>
        <strain evidence="4 5">DSM 27929</strain>
    </source>
</reference>
<name>A0A2T0WKC6_9BACT</name>
<sequence length="163" mass="18683">MMCTHHYKNPTPINMNYIIRPCEEKDLPELVELCAAHAEYEKGEYSPEGKLEGLRAAIFGETKKLNCWIVEVNGKAEGFTTFTFDFSTWDAAPFLYMDCLYLNESCRGKGVGTEIMNKIREEALKNNCKNIQWQTPEFNALAIKFYVGLGSTGKQKMRFFLNP</sequence>
<organism evidence="4 5">
    <name type="scientific">Mongoliibacter ruber</name>
    <dbReference type="NCBI Taxonomy" id="1750599"/>
    <lineage>
        <taxon>Bacteria</taxon>
        <taxon>Pseudomonadati</taxon>
        <taxon>Bacteroidota</taxon>
        <taxon>Cytophagia</taxon>
        <taxon>Cytophagales</taxon>
        <taxon>Cyclobacteriaceae</taxon>
        <taxon>Mongoliibacter</taxon>
    </lineage>
</organism>
<dbReference type="InterPro" id="IPR016181">
    <property type="entry name" value="Acyl_CoA_acyltransferase"/>
</dbReference>
<dbReference type="AlphaFoldDB" id="A0A2T0WKC6"/>
<dbReference type="SUPFAM" id="SSF55729">
    <property type="entry name" value="Acyl-CoA N-acyltransferases (Nat)"/>
    <property type="match status" value="1"/>
</dbReference>
<feature type="domain" description="N-acetyltransferase" evidence="3">
    <location>
        <begin position="17"/>
        <end position="163"/>
    </location>
</feature>
<protein>
    <submittedName>
        <fullName evidence="4">L-amino acid N-acyltransferase YncA</fullName>
    </submittedName>
</protein>
<evidence type="ECO:0000256" key="2">
    <source>
        <dbReference type="ARBA" id="ARBA00023315"/>
    </source>
</evidence>
<gene>
    <name evidence="4" type="ORF">CLW00_107226</name>
</gene>
<keyword evidence="1 4" id="KW-0808">Transferase</keyword>
<dbReference type="Pfam" id="PF00583">
    <property type="entry name" value="Acetyltransf_1"/>
    <property type="match status" value="1"/>
</dbReference>
<dbReference type="GO" id="GO:0005737">
    <property type="term" value="C:cytoplasm"/>
    <property type="evidence" value="ECO:0007669"/>
    <property type="project" value="TreeGrafter"/>
</dbReference>
<dbReference type="InterPro" id="IPR051016">
    <property type="entry name" value="Diverse_Substrate_AcTransf"/>
</dbReference>
<keyword evidence="5" id="KW-1185">Reference proteome</keyword>
<evidence type="ECO:0000259" key="3">
    <source>
        <dbReference type="PROSITE" id="PS51186"/>
    </source>
</evidence>
<keyword evidence="2 4" id="KW-0012">Acyltransferase</keyword>
<evidence type="ECO:0000313" key="4">
    <source>
        <dbReference type="EMBL" id="PRY87156.1"/>
    </source>
</evidence>
<comment type="caution">
    <text evidence="4">The sequence shown here is derived from an EMBL/GenBank/DDBJ whole genome shotgun (WGS) entry which is preliminary data.</text>
</comment>
<accession>A0A2T0WKC6</accession>
<dbReference type="InterPro" id="IPR000182">
    <property type="entry name" value="GNAT_dom"/>
</dbReference>
<proteinExistence type="predicted"/>
<evidence type="ECO:0000256" key="1">
    <source>
        <dbReference type="ARBA" id="ARBA00022679"/>
    </source>
</evidence>
<dbReference type="CDD" id="cd04301">
    <property type="entry name" value="NAT_SF"/>
    <property type="match status" value="1"/>
</dbReference>
<dbReference type="EMBL" id="PVTR01000007">
    <property type="protein sequence ID" value="PRY87156.1"/>
    <property type="molecule type" value="Genomic_DNA"/>
</dbReference>
<dbReference type="PROSITE" id="PS51186">
    <property type="entry name" value="GNAT"/>
    <property type="match status" value="1"/>
</dbReference>
<dbReference type="GO" id="GO:0008080">
    <property type="term" value="F:N-acetyltransferase activity"/>
    <property type="evidence" value="ECO:0007669"/>
    <property type="project" value="TreeGrafter"/>
</dbReference>
<evidence type="ECO:0000313" key="5">
    <source>
        <dbReference type="Proteomes" id="UP000238157"/>
    </source>
</evidence>
<dbReference type="Proteomes" id="UP000238157">
    <property type="component" value="Unassembled WGS sequence"/>
</dbReference>
<dbReference type="Gene3D" id="3.40.630.30">
    <property type="match status" value="1"/>
</dbReference>
<dbReference type="PANTHER" id="PTHR10545:SF29">
    <property type="entry name" value="GH14572P-RELATED"/>
    <property type="match status" value="1"/>
</dbReference>